<accession>A0A1X7R8J6</accession>
<dbReference type="InterPro" id="IPR052602">
    <property type="entry name" value="Growth_transcription_reg"/>
</dbReference>
<evidence type="ECO:0000256" key="4">
    <source>
        <dbReference type="SAM" id="Coils"/>
    </source>
</evidence>
<dbReference type="InterPro" id="IPR022091">
    <property type="entry name" value="TMF_TATA-bd"/>
</dbReference>
<keyword evidence="2" id="KW-0333">Golgi apparatus</keyword>
<keyword evidence="3 4" id="KW-0175">Coiled coil</keyword>
<dbReference type="GO" id="GO:0005794">
    <property type="term" value="C:Golgi apparatus"/>
    <property type="evidence" value="ECO:0007669"/>
    <property type="project" value="UniProtKB-SubCell"/>
</dbReference>
<dbReference type="InterPro" id="IPR022092">
    <property type="entry name" value="TMF_DNA-bd"/>
</dbReference>
<evidence type="ECO:0000256" key="2">
    <source>
        <dbReference type="ARBA" id="ARBA00023034"/>
    </source>
</evidence>
<feature type="region of interest" description="Disordered" evidence="5">
    <location>
        <begin position="15"/>
        <end position="101"/>
    </location>
</feature>
<evidence type="ECO:0000259" key="6">
    <source>
        <dbReference type="Pfam" id="PF12325"/>
    </source>
</evidence>
<organism evidence="7 8">
    <name type="scientific">Maudiozyma saulgeensis</name>
    <dbReference type="NCBI Taxonomy" id="1789683"/>
    <lineage>
        <taxon>Eukaryota</taxon>
        <taxon>Fungi</taxon>
        <taxon>Dikarya</taxon>
        <taxon>Ascomycota</taxon>
        <taxon>Saccharomycotina</taxon>
        <taxon>Saccharomycetes</taxon>
        <taxon>Saccharomycetales</taxon>
        <taxon>Saccharomycetaceae</taxon>
        <taxon>Maudiozyma</taxon>
    </lineage>
</organism>
<comment type="subcellular location">
    <subcellularLocation>
        <location evidence="1">Golgi apparatus</location>
    </subcellularLocation>
</comment>
<evidence type="ECO:0000256" key="5">
    <source>
        <dbReference type="SAM" id="MobiDB-lite"/>
    </source>
</evidence>
<gene>
    <name evidence="7" type="ORF">KASA_0J03454G</name>
</gene>
<dbReference type="STRING" id="1789683.A0A1X7R8J6"/>
<dbReference type="OrthoDB" id="74178at2759"/>
<name>A0A1X7R8J6_9SACH</name>
<proteinExistence type="predicted"/>
<dbReference type="GO" id="GO:0005783">
    <property type="term" value="C:endoplasmic reticulum"/>
    <property type="evidence" value="ECO:0007669"/>
    <property type="project" value="TreeGrafter"/>
</dbReference>
<feature type="compositionally biased region" description="Basic and acidic residues" evidence="5">
    <location>
        <begin position="42"/>
        <end position="57"/>
    </location>
</feature>
<dbReference type="EMBL" id="FXLY01000009">
    <property type="protein sequence ID" value="SMN21988.1"/>
    <property type="molecule type" value="Genomic_DNA"/>
</dbReference>
<dbReference type="Pfam" id="PF12329">
    <property type="entry name" value="TMF_DNA_bd"/>
    <property type="match status" value="1"/>
</dbReference>
<keyword evidence="8" id="KW-1185">Reference proteome</keyword>
<sequence>MSSAKKLSLEERLSLAAKKGKKKSKKLTSASPTPGPLVDEEIATHVEETSPDVKEGIVESWNIDETVKTVSDSKKDVETSVAPETVKEEVSPVQDEQSPKEVKTSVVNTVKLEPLLIQNLKLDWLPNNYRDIDVHKLLNTIDQRIGGSIEKGESSNKKLLESIKEKDKLIGQLRSEGENLSKVDLKKSNQIKLMKSKMFEMENDLLNTKEQLDEEVSNYKTLEKNLNDLQQQVVTSNSVIKDLKLQVTTVEKLQSTTIAQDSQIATLKEEVADMTTQLAEANSNHLLEIESLRESSSAQINTLETDLEQLKIKLENKNQSETTSGEPQSMTNDSQQYYILEQQLRSSKENWKSIEDTFNIKIVKLEEALQNAEQEVQKQTQEKEKLANGNGLLIDQIDNTLSKNKELKDQVQSCKNEVQSLQNKYNDMKDDYNLLNNKFSIQKAQLTKLYDEPITNSHLKLDTSNISAIKSHSLNDVSEEWLLPADDSLLSIQSISTNIDNSRFDDTDTPPRVDNNVNESDVSISIDIPDDAEHLQNMLAKKNSRSSNQLNVLGTIRPSDSSLTPNKLKPLSEINNNTEINSGSMNTNPQLVTRLGSEVRRLENELRNMQKDQERLVQDKDNANEEILRLLDRNDKAIKIIDENKSLKQELENISKRLEVSLQLLGEKSETVEELENDVNDLKEMIKQQVQQMVEIQESK</sequence>
<feature type="compositionally biased region" description="Basic and acidic residues" evidence="5">
    <location>
        <begin position="65"/>
        <end position="78"/>
    </location>
</feature>
<feature type="domain" description="TATA element modulatory factor 1 TATA binding" evidence="6">
    <location>
        <begin position="582"/>
        <end position="693"/>
    </location>
</feature>
<dbReference type="PANTHER" id="PTHR46515">
    <property type="entry name" value="TATA ELEMENT MODULATORY FACTOR TMF1"/>
    <property type="match status" value="1"/>
</dbReference>
<evidence type="ECO:0000256" key="3">
    <source>
        <dbReference type="ARBA" id="ARBA00023054"/>
    </source>
</evidence>
<evidence type="ECO:0000313" key="7">
    <source>
        <dbReference type="EMBL" id="SMN21988.1"/>
    </source>
</evidence>
<dbReference type="AlphaFoldDB" id="A0A1X7R8J6"/>
<dbReference type="PANTHER" id="PTHR46515:SF1">
    <property type="entry name" value="TATA ELEMENT MODULATORY FACTOR"/>
    <property type="match status" value="1"/>
</dbReference>
<feature type="coiled-coil region" evidence="4">
    <location>
        <begin position="205"/>
        <end position="320"/>
    </location>
</feature>
<reference evidence="7 8" key="1">
    <citation type="submission" date="2017-04" db="EMBL/GenBank/DDBJ databases">
        <authorList>
            <person name="Afonso C.L."/>
            <person name="Miller P.J."/>
            <person name="Scott M.A."/>
            <person name="Spackman E."/>
            <person name="Goraichik I."/>
            <person name="Dimitrov K.M."/>
            <person name="Suarez D.L."/>
            <person name="Swayne D.E."/>
        </authorList>
    </citation>
    <scope>NUCLEOTIDE SEQUENCE [LARGE SCALE GENOMIC DNA]</scope>
</reference>
<evidence type="ECO:0000256" key="1">
    <source>
        <dbReference type="ARBA" id="ARBA00004555"/>
    </source>
</evidence>
<feature type="coiled-coil region" evidence="4">
    <location>
        <begin position="592"/>
        <end position="699"/>
    </location>
</feature>
<protein>
    <recommendedName>
        <fullName evidence="6">TATA element modulatory factor 1 TATA binding domain-containing protein</fullName>
    </recommendedName>
</protein>
<evidence type="ECO:0000313" key="8">
    <source>
        <dbReference type="Proteomes" id="UP000196158"/>
    </source>
</evidence>
<dbReference type="Proteomes" id="UP000196158">
    <property type="component" value="Unassembled WGS sequence"/>
</dbReference>
<feature type="coiled-coil region" evidence="4">
    <location>
        <begin position="355"/>
        <end position="438"/>
    </location>
</feature>
<dbReference type="Pfam" id="PF12325">
    <property type="entry name" value="TMF_TATA_bd"/>
    <property type="match status" value="1"/>
</dbReference>